<evidence type="ECO:0000259" key="2">
    <source>
        <dbReference type="Pfam" id="PF07670"/>
    </source>
</evidence>
<dbReference type="OrthoDB" id="9805623at2"/>
<dbReference type="InterPro" id="IPR052549">
    <property type="entry name" value="SpmB"/>
</dbReference>
<feature type="domain" description="Nucleoside transporter/FeoB GTPase Gate" evidence="2">
    <location>
        <begin position="46"/>
        <end position="146"/>
    </location>
</feature>
<dbReference type="InterPro" id="IPR011642">
    <property type="entry name" value="Gate_dom"/>
</dbReference>
<evidence type="ECO:0000313" key="3">
    <source>
        <dbReference type="EMBL" id="KAB3537811.1"/>
    </source>
</evidence>
<keyword evidence="1" id="KW-0472">Membrane</keyword>
<keyword evidence="4" id="KW-1185">Reference proteome</keyword>
<dbReference type="GO" id="GO:0005886">
    <property type="term" value="C:plasma membrane"/>
    <property type="evidence" value="ECO:0007669"/>
    <property type="project" value="TreeGrafter"/>
</dbReference>
<keyword evidence="1" id="KW-0812">Transmembrane</keyword>
<comment type="caution">
    <text evidence="3">The sequence shown here is derived from an EMBL/GenBank/DDBJ whole genome shotgun (WGS) entry which is preliminary data.</text>
</comment>
<name>A0A6I0F4L7_9FIRM</name>
<evidence type="ECO:0000256" key="1">
    <source>
        <dbReference type="SAM" id="Phobius"/>
    </source>
</evidence>
<dbReference type="PANTHER" id="PTHR35793:SF2">
    <property type="entry name" value="INNER MEMBRANE PROTEIN YJIG"/>
    <property type="match status" value="1"/>
</dbReference>
<accession>A0A6I0F4L7</accession>
<feature type="transmembrane region" description="Helical" evidence="1">
    <location>
        <begin position="45"/>
        <end position="62"/>
    </location>
</feature>
<dbReference type="EMBL" id="WBZC01000008">
    <property type="protein sequence ID" value="KAB3537811.1"/>
    <property type="molecule type" value="Genomic_DNA"/>
</dbReference>
<proteinExistence type="predicted"/>
<protein>
    <submittedName>
        <fullName evidence="3">Spore maturation protein</fullName>
    </submittedName>
</protein>
<feature type="transmembrane region" description="Helical" evidence="1">
    <location>
        <begin position="6"/>
        <end position="25"/>
    </location>
</feature>
<dbReference type="AlphaFoldDB" id="A0A6I0F4L7"/>
<keyword evidence="1" id="KW-1133">Transmembrane helix</keyword>
<gene>
    <name evidence="3" type="ORF">F8154_02195</name>
</gene>
<reference evidence="3 4" key="1">
    <citation type="submission" date="2019-10" db="EMBL/GenBank/DDBJ databases">
        <title>Alkaliphilus serpentinus sp. nov. and Alkaliphilus pronyensis sp. nov., two novel anaerobic alkaliphilic species isolated from the serpentinized-hosted hydrothermal field of the Prony Bay (New Caledonia).</title>
        <authorList>
            <person name="Postec A."/>
        </authorList>
    </citation>
    <scope>NUCLEOTIDE SEQUENCE [LARGE SCALE GENOMIC DNA]</scope>
    <source>
        <strain evidence="3 4">LacV</strain>
    </source>
</reference>
<dbReference type="Pfam" id="PF07670">
    <property type="entry name" value="Gate"/>
    <property type="match status" value="1"/>
</dbReference>
<feature type="transmembrane region" description="Helical" evidence="1">
    <location>
        <begin position="118"/>
        <end position="141"/>
    </location>
</feature>
<feature type="transmembrane region" description="Helical" evidence="1">
    <location>
        <begin position="153"/>
        <end position="175"/>
    </location>
</feature>
<organism evidence="3 4">
    <name type="scientific">Alkaliphilus pronyensis</name>
    <dbReference type="NCBI Taxonomy" id="1482732"/>
    <lineage>
        <taxon>Bacteria</taxon>
        <taxon>Bacillati</taxon>
        <taxon>Bacillota</taxon>
        <taxon>Clostridia</taxon>
        <taxon>Peptostreptococcales</taxon>
        <taxon>Natronincolaceae</taxon>
        <taxon>Alkaliphilus</taxon>
    </lineage>
</organism>
<evidence type="ECO:0000313" key="4">
    <source>
        <dbReference type="Proteomes" id="UP000432715"/>
    </source>
</evidence>
<dbReference type="RefSeq" id="WP_151859956.1">
    <property type="nucleotide sequence ID" value="NZ_WBZC01000008.1"/>
</dbReference>
<sequence>MKILNLISITAIPVLMTIILLHGLIKGVKLYDVFIEGAQEGFKTAVKIMPYLIAIFLAVNIMRKSGGMELLTKIFIPLTKPLGIPSEVLPLAFIRPFSGSGSLALLKDIITTYGADTFIGRVASTMMGSAETIFYTMAIYFGAVGIQKSRHTVFAALISHVAAVLASVMICRLMFR</sequence>
<dbReference type="Proteomes" id="UP000432715">
    <property type="component" value="Unassembled WGS sequence"/>
</dbReference>
<dbReference type="PANTHER" id="PTHR35793">
    <property type="entry name" value="INNER MEMBRANE PROTEIN YJIG"/>
    <property type="match status" value="1"/>
</dbReference>